<reference evidence="2 3" key="1">
    <citation type="submission" date="2020-02" db="EMBL/GenBank/DDBJ databases">
        <authorList>
            <person name="Ma Q."/>
            <person name="Huang Y."/>
            <person name="Song X."/>
            <person name="Pei D."/>
        </authorList>
    </citation>
    <scope>NUCLEOTIDE SEQUENCE [LARGE SCALE GENOMIC DNA]</scope>
    <source>
        <strain evidence="2">Sxm20200214</strain>
        <tissue evidence="2">Leaf</tissue>
    </source>
</reference>
<sequence length="113" mass="13142">MIQKKIYEKLSDLRDNGGKVSVTLYQLMREEGFTVDKADLIRCADLLGKQYHYQQALDIYEFMEKLKMPLSASQHGVRIDCIAQTKGVSVAETYFNSLDHRFKTQSTYRKLLK</sequence>
<dbReference type="OrthoDB" id="1107852at2759"/>
<comment type="caution">
    <text evidence="2">The sequence shown here is derived from an EMBL/GenBank/DDBJ whole genome shotgun (WGS) entry which is preliminary data.</text>
</comment>
<accession>A0A8X7U5Q4</accession>
<name>A0A8X7U5Q4_BRACI</name>
<protein>
    <submittedName>
        <fullName evidence="2">Uncharacterized protein</fullName>
    </submittedName>
</protein>
<proteinExistence type="inferred from homology"/>
<dbReference type="AlphaFoldDB" id="A0A8X7U5Q4"/>
<dbReference type="PANTHER" id="PTHR45717:SF34">
    <property type="entry name" value="PENTACOTRIPEPTIDE-REPEAT REGION OF PRORP DOMAIN-CONTAINING PROTEIN"/>
    <property type="match status" value="1"/>
</dbReference>
<evidence type="ECO:0000313" key="2">
    <source>
        <dbReference type="EMBL" id="KAG2266867.1"/>
    </source>
</evidence>
<dbReference type="Proteomes" id="UP000886595">
    <property type="component" value="Unassembled WGS sequence"/>
</dbReference>
<dbReference type="EMBL" id="JAAMPC010000014">
    <property type="protein sequence ID" value="KAG2266867.1"/>
    <property type="molecule type" value="Genomic_DNA"/>
</dbReference>
<organism evidence="2 3">
    <name type="scientific">Brassica carinata</name>
    <name type="common">Ethiopian mustard</name>
    <name type="synonym">Abyssinian cabbage</name>
    <dbReference type="NCBI Taxonomy" id="52824"/>
    <lineage>
        <taxon>Eukaryota</taxon>
        <taxon>Viridiplantae</taxon>
        <taxon>Streptophyta</taxon>
        <taxon>Embryophyta</taxon>
        <taxon>Tracheophyta</taxon>
        <taxon>Spermatophyta</taxon>
        <taxon>Magnoliopsida</taxon>
        <taxon>eudicotyledons</taxon>
        <taxon>Gunneridae</taxon>
        <taxon>Pentapetalae</taxon>
        <taxon>rosids</taxon>
        <taxon>malvids</taxon>
        <taxon>Brassicales</taxon>
        <taxon>Brassicaceae</taxon>
        <taxon>Brassiceae</taxon>
        <taxon>Brassica</taxon>
    </lineage>
</organism>
<evidence type="ECO:0000313" key="3">
    <source>
        <dbReference type="Proteomes" id="UP000886595"/>
    </source>
</evidence>
<dbReference type="GO" id="GO:0005739">
    <property type="term" value="C:mitochondrion"/>
    <property type="evidence" value="ECO:0007669"/>
    <property type="project" value="TreeGrafter"/>
</dbReference>
<dbReference type="PANTHER" id="PTHR45717">
    <property type="entry name" value="OS12G0527900 PROTEIN"/>
    <property type="match status" value="1"/>
</dbReference>
<gene>
    <name evidence="2" type="ORF">Bca52824_073946</name>
</gene>
<comment type="similarity">
    <text evidence="1">Belongs to the PPR family. P subfamily.</text>
</comment>
<evidence type="ECO:0000256" key="1">
    <source>
        <dbReference type="ARBA" id="ARBA00007626"/>
    </source>
</evidence>
<keyword evidence="3" id="KW-1185">Reference proteome</keyword>